<comment type="caution">
    <text evidence="1">The sequence shown here is derived from an EMBL/GenBank/DDBJ whole genome shotgun (WGS) entry which is preliminary data.</text>
</comment>
<organism evidence="1 2">
    <name type="scientific">Candidatus Jorgensenbacteria bacterium GW2011_GWB1_50_10</name>
    <dbReference type="NCBI Taxonomy" id="1618665"/>
    <lineage>
        <taxon>Bacteria</taxon>
        <taxon>Candidatus Joergenseniibacteriota</taxon>
    </lineage>
</organism>
<gene>
    <name evidence="1" type="ORF">UY55_C0005G0041</name>
</gene>
<evidence type="ECO:0000313" key="1">
    <source>
        <dbReference type="EMBL" id="KKW14693.1"/>
    </source>
</evidence>
<evidence type="ECO:0000313" key="2">
    <source>
        <dbReference type="Proteomes" id="UP000034224"/>
    </source>
</evidence>
<name>A0A0G1W7M5_9BACT</name>
<sequence>MVVGVTVNGNREDPNINTVRAGNMQLNPVRVMFRASGISACKRGSEPYKSVLRKTSKLVRIEKCPKHANTKTNVTLKVA</sequence>
<dbReference type="EMBL" id="LCQK01000005">
    <property type="protein sequence ID" value="KKW14693.1"/>
    <property type="molecule type" value="Genomic_DNA"/>
</dbReference>
<dbReference type="Proteomes" id="UP000034224">
    <property type="component" value="Unassembled WGS sequence"/>
</dbReference>
<dbReference type="AlphaFoldDB" id="A0A0G1W7M5"/>
<proteinExistence type="predicted"/>
<reference evidence="1 2" key="1">
    <citation type="journal article" date="2015" name="Nature">
        <title>rRNA introns, odd ribosomes, and small enigmatic genomes across a large radiation of phyla.</title>
        <authorList>
            <person name="Brown C.T."/>
            <person name="Hug L.A."/>
            <person name="Thomas B.C."/>
            <person name="Sharon I."/>
            <person name="Castelle C.J."/>
            <person name="Singh A."/>
            <person name="Wilkins M.J."/>
            <person name="Williams K.H."/>
            <person name="Banfield J.F."/>
        </authorList>
    </citation>
    <scope>NUCLEOTIDE SEQUENCE [LARGE SCALE GENOMIC DNA]</scope>
</reference>
<accession>A0A0G1W7M5</accession>
<protein>
    <submittedName>
        <fullName evidence="1">Uncharacterized protein</fullName>
    </submittedName>
</protein>